<dbReference type="SMART" id="SM00530">
    <property type="entry name" value="HTH_XRE"/>
    <property type="match status" value="1"/>
</dbReference>
<reference evidence="2 3" key="1">
    <citation type="submission" date="2023-05" db="EMBL/GenBank/DDBJ databases">
        <title>A Combination of Whole Genome Sequencing and Metagenomics Reveals Diversity of Listeria spp. in Soil Collected from the Nantahala National Forest.</title>
        <authorList>
            <person name="Wang J."/>
            <person name="Schamp C.N."/>
            <person name="Hudson L.K."/>
            <person name="Chaggar H.K."/>
            <person name="Bryan D.W."/>
            <person name="Radosevich M."/>
            <person name="Denes T.G."/>
        </authorList>
    </citation>
    <scope>NUCLEOTIDE SEQUENCE [LARGE SCALE GENOMIC DNA]</scope>
    <source>
        <strain evidence="2 3">UTK S2-0002</strain>
    </source>
</reference>
<dbReference type="Gene3D" id="1.10.260.40">
    <property type="entry name" value="lambda repressor-like DNA-binding domains"/>
    <property type="match status" value="1"/>
</dbReference>
<gene>
    <name evidence="2" type="ORF">QJV37_00310</name>
</gene>
<dbReference type="RefSeq" id="WP_185503430.1">
    <property type="nucleotide sequence ID" value="NZ_JASAZZ010000001.1"/>
</dbReference>
<dbReference type="PROSITE" id="PS50943">
    <property type="entry name" value="HTH_CROC1"/>
    <property type="match status" value="1"/>
</dbReference>
<dbReference type="Proteomes" id="UP001252688">
    <property type="component" value="Unassembled WGS sequence"/>
</dbReference>
<organism evidence="2 3">
    <name type="scientific">Listeria cossartiae subsp. cayugensis</name>
    <dbReference type="NCBI Taxonomy" id="2713505"/>
    <lineage>
        <taxon>Bacteria</taxon>
        <taxon>Bacillati</taxon>
        <taxon>Bacillota</taxon>
        <taxon>Bacilli</taxon>
        <taxon>Bacillales</taxon>
        <taxon>Listeriaceae</taxon>
        <taxon>Listeria</taxon>
        <taxon>Listeria cossartiae</taxon>
    </lineage>
</organism>
<dbReference type="InterPro" id="IPR001387">
    <property type="entry name" value="Cro/C1-type_HTH"/>
</dbReference>
<dbReference type="EMBL" id="JASBAM010000001">
    <property type="protein sequence ID" value="MDT0112564.1"/>
    <property type="molecule type" value="Genomic_DNA"/>
</dbReference>
<keyword evidence="3" id="KW-1185">Reference proteome</keyword>
<protein>
    <submittedName>
        <fullName evidence="2">Helix-turn-helix transcriptional regulator</fullName>
    </submittedName>
</protein>
<dbReference type="SUPFAM" id="SSF47413">
    <property type="entry name" value="lambda repressor-like DNA-binding domains"/>
    <property type="match status" value="1"/>
</dbReference>
<evidence type="ECO:0000313" key="2">
    <source>
        <dbReference type="EMBL" id="MDT0112564.1"/>
    </source>
</evidence>
<evidence type="ECO:0000313" key="3">
    <source>
        <dbReference type="Proteomes" id="UP001252688"/>
    </source>
</evidence>
<sequence>MSEENRSLLVEKIEALAETRKISITVLEENLEIARGSIRRWRVNDPGISKIQLIADYFNVPPSYLIDDTQKLSDAAKVLALLNDSAFTDETYDDIMNYIEFIKTKKG</sequence>
<accession>A0ABU2IIR7</accession>
<dbReference type="CDD" id="cd00093">
    <property type="entry name" value="HTH_XRE"/>
    <property type="match status" value="1"/>
</dbReference>
<comment type="caution">
    <text evidence="2">The sequence shown here is derived from an EMBL/GenBank/DDBJ whole genome shotgun (WGS) entry which is preliminary data.</text>
</comment>
<feature type="domain" description="HTH cro/C1-type" evidence="1">
    <location>
        <begin position="13"/>
        <end position="65"/>
    </location>
</feature>
<dbReference type="InterPro" id="IPR010982">
    <property type="entry name" value="Lambda_DNA-bd_dom_sf"/>
</dbReference>
<proteinExistence type="predicted"/>
<name>A0ABU2IIR7_9LIST</name>
<evidence type="ECO:0000259" key="1">
    <source>
        <dbReference type="PROSITE" id="PS50943"/>
    </source>
</evidence>